<dbReference type="KEGG" id="sazo:D1868_06635"/>
<dbReference type="Proteomes" id="UP000423396">
    <property type="component" value="Chromosome"/>
</dbReference>
<organism evidence="2 3">
    <name type="scientific">Stygiolobus azoricus</name>
    <dbReference type="NCBI Taxonomy" id="41675"/>
    <lineage>
        <taxon>Archaea</taxon>
        <taxon>Thermoproteota</taxon>
        <taxon>Thermoprotei</taxon>
        <taxon>Sulfolobales</taxon>
        <taxon>Sulfolobaceae</taxon>
        <taxon>Stygiolobus</taxon>
    </lineage>
</organism>
<evidence type="ECO:0000313" key="3">
    <source>
        <dbReference type="Proteomes" id="UP000423396"/>
    </source>
</evidence>
<protein>
    <submittedName>
        <fullName evidence="2">Uncharacterized protein</fullName>
    </submittedName>
</protein>
<evidence type="ECO:0000313" key="2">
    <source>
        <dbReference type="EMBL" id="QGR19704.1"/>
    </source>
</evidence>
<reference evidence="2 3" key="1">
    <citation type="submission" date="2019-10" db="EMBL/GenBank/DDBJ databases">
        <title>Genome Sequences from Six Type Strain Members of the Archaeal Family Sulfolobaceae: Acidianus ambivalens, Acidianus infernus, Metallosphaera prunae, Stygiolobus azoricus, Sulfolobus metallicus, and Sulfurisphaera ohwakuensis.</title>
        <authorList>
            <person name="Counts J.A."/>
            <person name="Kelly R.M."/>
        </authorList>
    </citation>
    <scope>NUCLEOTIDE SEQUENCE [LARGE SCALE GENOMIC DNA]</scope>
    <source>
        <strain evidence="2 3">FC6</strain>
    </source>
</reference>
<dbReference type="GeneID" id="42798732"/>
<dbReference type="EMBL" id="CP045483">
    <property type="protein sequence ID" value="QGR19704.1"/>
    <property type="molecule type" value="Genomic_DNA"/>
</dbReference>
<name>A0A650CPD2_9CREN</name>
<dbReference type="OrthoDB" id="37084at2157"/>
<proteinExistence type="predicted"/>
<evidence type="ECO:0000256" key="1">
    <source>
        <dbReference type="SAM" id="MobiDB-lite"/>
    </source>
</evidence>
<feature type="region of interest" description="Disordered" evidence="1">
    <location>
        <begin position="26"/>
        <end position="59"/>
    </location>
</feature>
<dbReference type="RefSeq" id="WP_156006741.1">
    <property type="nucleotide sequence ID" value="NZ_CP045483.1"/>
</dbReference>
<dbReference type="AlphaFoldDB" id="A0A650CPD2"/>
<sequence length="109" mass="12088">MTQDTKANTNLLDIATEIAISAYKPISASGGGKGIQQKPSRGETPPTSEDEDEESKHAVSKTTINNLLALLQTKRDVNLLLLYTMRQSSRKQNERKEIIDKCVKGDDRE</sequence>
<gene>
    <name evidence="2" type="ORF">D1868_06635</name>
</gene>
<accession>A0A650CPD2</accession>
<keyword evidence="3" id="KW-1185">Reference proteome</keyword>